<dbReference type="PROSITE" id="PS50932">
    <property type="entry name" value="HTH_LACI_2"/>
    <property type="match status" value="1"/>
</dbReference>
<dbReference type="CDD" id="cd01392">
    <property type="entry name" value="HTH_LacI"/>
    <property type="match status" value="1"/>
</dbReference>
<dbReference type="RefSeq" id="WP_154419454.1">
    <property type="nucleotide sequence ID" value="NZ_VUNS01000019.1"/>
</dbReference>
<comment type="caution">
    <text evidence="6">The sequence shown here is derived from an EMBL/GenBank/DDBJ whole genome shotgun (WGS) entry which is preliminary data.</text>
</comment>
<proteinExistence type="predicted"/>
<evidence type="ECO:0000256" key="4">
    <source>
        <dbReference type="ARBA" id="ARBA00023163"/>
    </source>
</evidence>
<dbReference type="Pfam" id="PF00356">
    <property type="entry name" value="LacI"/>
    <property type="match status" value="1"/>
</dbReference>
<name>A0A844G846_9BACT</name>
<dbReference type="SUPFAM" id="SSF53822">
    <property type="entry name" value="Periplasmic binding protein-like I"/>
    <property type="match status" value="1"/>
</dbReference>
<dbReference type="CDD" id="cd06267">
    <property type="entry name" value="PBP1_LacI_sugar_binding-like"/>
    <property type="match status" value="1"/>
</dbReference>
<protein>
    <submittedName>
        <fullName evidence="6">LacI family transcriptional regulator</fullName>
    </submittedName>
</protein>
<keyword evidence="4" id="KW-0804">Transcription</keyword>
<dbReference type="GO" id="GO:0000976">
    <property type="term" value="F:transcription cis-regulatory region binding"/>
    <property type="evidence" value="ECO:0007669"/>
    <property type="project" value="TreeGrafter"/>
</dbReference>
<evidence type="ECO:0000256" key="1">
    <source>
        <dbReference type="ARBA" id="ARBA00022491"/>
    </source>
</evidence>
<evidence type="ECO:0000259" key="5">
    <source>
        <dbReference type="PROSITE" id="PS50932"/>
    </source>
</evidence>
<evidence type="ECO:0000256" key="3">
    <source>
        <dbReference type="ARBA" id="ARBA00023125"/>
    </source>
</evidence>
<dbReference type="InterPro" id="IPR028082">
    <property type="entry name" value="Peripla_BP_I"/>
</dbReference>
<dbReference type="EMBL" id="VUNS01000019">
    <property type="protein sequence ID" value="MST98469.1"/>
    <property type="molecule type" value="Genomic_DNA"/>
</dbReference>
<evidence type="ECO:0000313" key="7">
    <source>
        <dbReference type="Proteomes" id="UP000435649"/>
    </source>
</evidence>
<dbReference type="Gene3D" id="3.40.50.2300">
    <property type="match status" value="2"/>
</dbReference>
<dbReference type="Pfam" id="PF13377">
    <property type="entry name" value="Peripla_BP_3"/>
    <property type="match status" value="1"/>
</dbReference>
<dbReference type="InterPro" id="IPR000843">
    <property type="entry name" value="HTH_LacI"/>
</dbReference>
<evidence type="ECO:0000256" key="2">
    <source>
        <dbReference type="ARBA" id="ARBA00023015"/>
    </source>
</evidence>
<accession>A0A844G846</accession>
<feature type="domain" description="HTH lacI-type" evidence="5">
    <location>
        <begin position="2"/>
        <end position="57"/>
    </location>
</feature>
<gene>
    <name evidence="6" type="ORF">FYJ85_15615</name>
</gene>
<dbReference type="PANTHER" id="PTHR30146:SF148">
    <property type="entry name" value="HTH-TYPE TRANSCRIPTIONAL REPRESSOR PURR-RELATED"/>
    <property type="match status" value="1"/>
</dbReference>
<keyword evidence="3" id="KW-0238">DNA-binding</keyword>
<evidence type="ECO:0000313" key="6">
    <source>
        <dbReference type="EMBL" id="MST98469.1"/>
    </source>
</evidence>
<dbReference type="InterPro" id="IPR010982">
    <property type="entry name" value="Lambda_DNA-bd_dom_sf"/>
</dbReference>
<reference evidence="6 7" key="1">
    <citation type="submission" date="2019-08" db="EMBL/GenBank/DDBJ databases">
        <title>In-depth cultivation of the pig gut microbiome towards novel bacterial diversity and tailored functional studies.</title>
        <authorList>
            <person name="Wylensek D."/>
            <person name="Hitch T.C.A."/>
            <person name="Clavel T."/>
        </authorList>
    </citation>
    <scope>NUCLEOTIDE SEQUENCE [LARGE SCALE GENOMIC DNA]</scope>
    <source>
        <strain evidence="6 7">BBE-744-WT-12</strain>
    </source>
</reference>
<dbReference type="SUPFAM" id="SSF47413">
    <property type="entry name" value="lambda repressor-like DNA-binding domains"/>
    <property type="match status" value="1"/>
</dbReference>
<dbReference type="SMART" id="SM00354">
    <property type="entry name" value="HTH_LACI"/>
    <property type="match status" value="1"/>
</dbReference>
<dbReference type="PROSITE" id="PS00356">
    <property type="entry name" value="HTH_LACI_1"/>
    <property type="match status" value="1"/>
</dbReference>
<keyword evidence="2" id="KW-0805">Transcription regulation</keyword>
<dbReference type="Proteomes" id="UP000435649">
    <property type="component" value="Unassembled WGS sequence"/>
</dbReference>
<organism evidence="6 7">
    <name type="scientific">Victivallis lenta</name>
    <dbReference type="NCBI Taxonomy" id="2606640"/>
    <lineage>
        <taxon>Bacteria</taxon>
        <taxon>Pseudomonadati</taxon>
        <taxon>Lentisphaerota</taxon>
        <taxon>Lentisphaeria</taxon>
        <taxon>Victivallales</taxon>
        <taxon>Victivallaceae</taxon>
        <taxon>Victivallis</taxon>
    </lineage>
</organism>
<dbReference type="Gene3D" id="1.10.260.40">
    <property type="entry name" value="lambda repressor-like DNA-binding domains"/>
    <property type="match status" value="1"/>
</dbReference>
<dbReference type="InterPro" id="IPR046335">
    <property type="entry name" value="LacI/GalR-like_sensor"/>
</dbReference>
<dbReference type="GO" id="GO:0003700">
    <property type="term" value="F:DNA-binding transcription factor activity"/>
    <property type="evidence" value="ECO:0007669"/>
    <property type="project" value="TreeGrafter"/>
</dbReference>
<keyword evidence="7" id="KW-1185">Reference proteome</keyword>
<keyword evidence="1" id="KW-0678">Repressor</keyword>
<dbReference type="AlphaFoldDB" id="A0A844G846"/>
<sequence>MATIKEVAKLAGVSYQAVSAVLNGNLSKASPATRERIFLAAAKLNYRPNRSARSLVSGRSGMVGIVVQDIRSPYFADLTWELQRTADRNDLQTILMQSDWTDARMLHCICQLHSASADGIIFLGGVSRKALRQAGIPDAYPLIQLDDAVDTGYDSVGFDYRPGMDEAFRCLLENGHRRLAFVHDPVQQMKYDSYCESCRKYGVPLREFRYLSPTAAGEDAVISCGHAVAGAARELDAIIVASDYDATLLLQGMAERNIRIPRDLSLIAIDDTLLSRIGTPPFSAISLDRRELAETAFRRLLARIAKREDAAGHRAVPTALVRRQSVLRRDNAG</sequence>
<dbReference type="PANTHER" id="PTHR30146">
    <property type="entry name" value="LACI-RELATED TRANSCRIPTIONAL REPRESSOR"/>
    <property type="match status" value="1"/>
</dbReference>